<dbReference type="PROSITE" id="PS50850">
    <property type="entry name" value="MFS"/>
    <property type="match status" value="1"/>
</dbReference>
<evidence type="ECO:0000256" key="2">
    <source>
        <dbReference type="ARBA" id="ARBA00008335"/>
    </source>
</evidence>
<evidence type="ECO:0000256" key="11">
    <source>
        <dbReference type="ARBA" id="ARBA00044884"/>
    </source>
</evidence>
<feature type="transmembrane region" description="Helical" evidence="25">
    <location>
        <begin position="321"/>
        <end position="340"/>
    </location>
</feature>
<evidence type="ECO:0000256" key="23">
    <source>
        <dbReference type="ARBA" id="ARBA00045709"/>
    </source>
</evidence>
<dbReference type="HOGENOM" id="CLU_024694_2_0_10"/>
<evidence type="ECO:0000256" key="8">
    <source>
        <dbReference type="ARBA" id="ARBA00044876"/>
    </source>
</evidence>
<proteinExistence type="inferred from homology"/>
<sequence>MVKQIQMKLSESKTARWSVLALVAFTMLCGYFITDMMAPLQDLLQTPVMSGGLGWSGDDYGKFTSAYGWFNVFLLMLIFGGMILDKMGVRFTGLMATGIMLVGVFIKWFGISHDFGGETVSIFGTEWGYPLLIASLGYALFGVGIEIAGITVSKIIVKWFKGKEMALAMGLEMACARIGTGLAIGITPILSRAFNNSISIPIFIGLILLCIGFLSFIVFVVMDKKRDQEILDEGEEEEEAPFRAKDILDIITLKGFWYVALLCVLFYSAVFPFLKYAPSLMINKFGIEPTLSGIIPSILPFGTILLTPFFGNLYDRKGKGATIMMIGAIMLVCIHFTFSVPFLDNWLIALALVILLGIAFSLVPSAMWPSVPKIIPENKLGTAYALIFWVQNWGLMGVPYLIGKVLDKYCITGYVNEKPTYDYTIPMIIFTCFGILALLISYLLKREDRIKGYGLELPNIQKDADKYLAEEMIGEGQR</sequence>
<evidence type="ECO:0000256" key="10">
    <source>
        <dbReference type="ARBA" id="ARBA00044881"/>
    </source>
</evidence>
<comment type="catalytic activity">
    <reaction evidence="16">
        <text>L-lysyl-L-lysine(out) = L-lysyl-L-lysine(in)</text>
        <dbReference type="Rhea" id="RHEA:79403"/>
        <dbReference type="ChEBI" id="CHEBI:229956"/>
    </reaction>
</comment>
<feature type="transmembrane region" description="Helical" evidence="25">
    <location>
        <begin position="131"/>
        <end position="153"/>
    </location>
</feature>
<keyword evidence="6 25" id="KW-0472">Membrane</keyword>
<comment type="caution">
    <text evidence="27">The sequence shown here is derived from an EMBL/GenBank/DDBJ whole genome shotgun (WGS) entry which is preliminary data.</text>
</comment>
<evidence type="ECO:0000256" key="13">
    <source>
        <dbReference type="ARBA" id="ARBA00044893"/>
    </source>
</evidence>
<evidence type="ECO:0000256" key="16">
    <source>
        <dbReference type="ARBA" id="ARBA00044900"/>
    </source>
</evidence>
<feature type="transmembrane region" description="Helical" evidence="25">
    <location>
        <begin position="66"/>
        <end position="84"/>
    </location>
</feature>
<dbReference type="InterPro" id="IPR011701">
    <property type="entry name" value="MFS"/>
</dbReference>
<keyword evidence="4 25" id="KW-0812">Transmembrane</keyword>
<comment type="catalytic activity">
    <reaction evidence="19">
        <text>L-alanyl-L-lysine(out) = L-alanyl-L-lysine(in)</text>
        <dbReference type="Rhea" id="RHEA:79415"/>
        <dbReference type="ChEBI" id="CHEBI:192470"/>
    </reaction>
</comment>
<evidence type="ECO:0000256" key="12">
    <source>
        <dbReference type="ARBA" id="ARBA00044891"/>
    </source>
</evidence>
<comment type="catalytic activity">
    <reaction evidence="15">
        <text>L-arginyl-L-alpha-amino acid(out) = L-arginyl-L-alpha-amino acid(in)</text>
        <dbReference type="Rhea" id="RHEA:79371"/>
        <dbReference type="ChEBI" id="CHEBI:84315"/>
    </reaction>
</comment>
<evidence type="ECO:0000256" key="9">
    <source>
        <dbReference type="ARBA" id="ARBA00044878"/>
    </source>
</evidence>
<dbReference type="InterPro" id="IPR036259">
    <property type="entry name" value="MFS_trans_sf"/>
</dbReference>
<dbReference type="Proteomes" id="UP000033047">
    <property type="component" value="Unassembled WGS sequence"/>
</dbReference>
<feature type="transmembrane region" description="Helical" evidence="25">
    <location>
        <begin position="91"/>
        <end position="111"/>
    </location>
</feature>
<evidence type="ECO:0000256" key="4">
    <source>
        <dbReference type="ARBA" id="ARBA00022692"/>
    </source>
</evidence>
<dbReference type="Pfam" id="PF07690">
    <property type="entry name" value="MFS_1"/>
    <property type="match status" value="1"/>
</dbReference>
<evidence type="ECO:0000256" key="20">
    <source>
        <dbReference type="ARBA" id="ARBA00044924"/>
    </source>
</evidence>
<evidence type="ECO:0000256" key="17">
    <source>
        <dbReference type="ARBA" id="ARBA00044903"/>
    </source>
</evidence>
<feature type="transmembrane region" description="Helical" evidence="25">
    <location>
        <begin position="423"/>
        <end position="444"/>
    </location>
</feature>
<protein>
    <recommendedName>
        <fullName evidence="21">Lysosomal dipeptide transporter MFSD1</fullName>
    </recommendedName>
    <alternativeName>
        <fullName evidence="22">Major facilitator superfamily domain-containing protein 1</fullName>
    </alternativeName>
</protein>
<comment type="catalytic activity">
    <reaction evidence="17">
        <text>L-arginyl-glycine(out) = L-arginyl-glycine(in)</text>
        <dbReference type="Rhea" id="RHEA:79391"/>
        <dbReference type="ChEBI" id="CHEBI:229955"/>
    </reaction>
</comment>
<dbReference type="GO" id="GO:0022857">
    <property type="term" value="F:transmembrane transporter activity"/>
    <property type="evidence" value="ECO:0007669"/>
    <property type="project" value="InterPro"/>
</dbReference>
<evidence type="ECO:0000256" key="21">
    <source>
        <dbReference type="ARBA" id="ARBA00044985"/>
    </source>
</evidence>
<evidence type="ECO:0000256" key="5">
    <source>
        <dbReference type="ARBA" id="ARBA00022989"/>
    </source>
</evidence>
<evidence type="ECO:0000256" key="24">
    <source>
        <dbReference type="ARBA" id="ARBA00046376"/>
    </source>
</evidence>
<dbReference type="PATRIC" id="fig|927665.4.peg.3720"/>
<comment type="catalytic activity">
    <reaction evidence="11">
        <text>L-alpha-aminoacyl-L-histidine(out) = L-alpha-aminoacyl-L-histidine(in)</text>
        <dbReference type="Rhea" id="RHEA:79375"/>
        <dbReference type="ChEBI" id="CHEBI:229967"/>
    </reaction>
</comment>
<comment type="catalytic activity">
    <reaction evidence="8">
        <text>L-lysyl-L-alanine(out) = L-lysyl-L-alanine(in)</text>
        <dbReference type="Rhea" id="RHEA:79399"/>
        <dbReference type="ChEBI" id="CHEBI:229954"/>
    </reaction>
</comment>
<organism evidence="27 28">
    <name type="scientific">Parabacteroides goldsteinii DSM 19448 = WAL 12034</name>
    <dbReference type="NCBI Taxonomy" id="927665"/>
    <lineage>
        <taxon>Bacteria</taxon>
        <taxon>Pseudomonadati</taxon>
        <taxon>Bacteroidota</taxon>
        <taxon>Bacteroidia</taxon>
        <taxon>Bacteroidales</taxon>
        <taxon>Tannerellaceae</taxon>
        <taxon>Parabacteroides</taxon>
    </lineage>
</organism>
<evidence type="ECO:0000256" key="6">
    <source>
        <dbReference type="ARBA" id="ARBA00023136"/>
    </source>
</evidence>
<evidence type="ECO:0000256" key="25">
    <source>
        <dbReference type="SAM" id="Phobius"/>
    </source>
</evidence>
<gene>
    <name evidence="27" type="ORF">HMPREF1535_03617</name>
</gene>
<keyword evidence="7" id="KW-0458">Lysosome</keyword>
<feature type="transmembrane region" description="Helical" evidence="25">
    <location>
        <begin position="198"/>
        <end position="221"/>
    </location>
</feature>
<dbReference type="Gene3D" id="1.20.1250.20">
    <property type="entry name" value="MFS general substrate transporter like domains"/>
    <property type="match status" value="2"/>
</dbReference>
<evidence type="ECO:0000256" key="22">
    <source>
        <dbReference type="ARBA" id="ARBA00045018"/>
    </source>
</evidence>
<feature type="transmembrane region" description="Helical" evidence="25">
    <location>
        <begin position="294"/>
        <end position="314"/>
    </location>
</feature>
<reference evidence="27 28" key="1">
    <citation type="submission" date="2013-04" db="EMBL/GenBank/DDBJ databases">
        <title>The Genome Sequence of Parabacteroides goldsteinii DSM 19448.</title>
        <authorList>
            <consortium name="The Broad Institute Genomics Platform"/>
            <person name="Earl A."/>
            <person name="Ward D."/>
            <person name="Feldgarden M."/>
            <person name="Gevers D."/>
            <person name="Martens E."/>
            <person name="Sakamoto M."/>
            <person name="Benno Y."/>
            <person name="Song Y."/>
            <person name="Liu C."/>
            <person name="Lee J."/>
            <person name="Bolanos M."/>
            <person name="Vaisanen M.L."/>
            <person name="Finegold S.M."/>
            <person name="Walker B."/>
            <person name="Young S."/>
            <person name="Zeng Q."/>
            <person name="Gargeya S."/>
            <person name="Fitzgerald M."/>
            <person name="Haas B."/>
            <person name="Abouelleil A."/>
            <person name="Allen A.W."/>
            <person name="Alvarado L."/>
            <person name="Arachchi H.M."/>
            <person name="Berlin A.M."/>
            <person name="Chapman S.B."/>
            <person name="Gainer-Dewar J."/>
            <person name="Goldberg J."/>
            <person name="Griggs A."/>
            <person name="Gujja S."/>
            <person name="Hansen M."/>
            <person name="Howarth C."/>
            <person name="Imamovic A."/>
            <person name="Ireland A."/>
            <person name="Larimer J."/>
            <person name="McCowan C."/>
            <person name="Murphy C."/>
            <person name="Pearson M."/>
            <person name="Poon T.W."/>
            <person name="Priest M."/>
            <person name="Roberts A."/>
            <person name="Saif S."/>
            <person name="Shea T."/>
            <person name="Sisk P."/>
            <person name="Sykes S."/>
            <person name="Wortman J."/>
            <person name="Nusbaum C."/>
            <person name="Birren B."/>
        </authorList>
    </citation>
    <scope>NUCLEOTIDE SEQUENCE [LARGE SCALE GENOMIC DNA]</scope>
    <source>
        <strain evidence="27 28">DSM 19448</strain>
    </source>
</reference>
<comment type="catalytic activity">
    <reaction evidence="18">
        <text>L-histidyl-L-alpha-amino acid(out) = L-histidyl-L-alpha-amino acid(in)</text>
        <dbReference type="Rhea" id="RHEA:79379"/>
        <dbReference type="ChEBI" id="CHEBI:229964"/>
    </reaction>
</comment>
<evidence type="ECO:0000313" key="27">
    <source>
        <dbReference type="EMBL" id="KKB50268.1"/>
    </source>
</evidence>
<dbReference type="InterPro" id="IPR052187">
    <property type="entry name" value="MFSD1"/>
</dbReference>
<evidence type="ECO:0000256" key="14">
    <source>
        <dbReference type="ARBA" id="ARBA00044898"/>
    </source>
</evidence>
<evidence type="ECO:0000256" key="15">
    <source>
        <dbReference type="ARBA" id="ARBA00044899"/>
    </source>
</evidence>
<feature type="domain" description="Major facilitator superfamily (MFS) profile" evidence="26">
    <location>
        <begin position="19"/>
        <end position="449"/>
    </location>
</feature>
<dbReference type="EMBL" id="AQHV01000016">
    <property type="protein sequence ID" value="KKB50268.1"/>
    <property type="molecule type" value="Genomic_DNA"/>
</dbReference>
<comment type="catalytic activity">
    <reaction evidence="9">
        <text>L-histidyl-glycine(out) = L-histidyl-glycine(in)</text>
        <dbReference type="Rhea" id="RHEA:79395"/>
        <dbReference type="ChEBI" id="CHEBI:229957"/>
    </reaction>
</comment>
<dbReference type="STRING" id="927665.HMPREF1535_03617"/>
<comment type="similarity">
    <text evidence="2">Belongs to the major facilitator superfamily.</text>
</comment>
<evidence type="ECO:0000256" key="18">
    <source>
        <dbReference type="ARBA" id="ARBA00044912"/>
    </source>
</evidence>
<evidence type="ECO:0000256" key="19">
    <source>
        <dbReference type="ARBA" id="ARBA00044919"/>
    </source>
</evidence>
<comment type="catalytic activity">
    <reaction evidence="12">
        <text>L-lysyl-L-alpha-amino acid(out) = L-lysyl-L-alpha-amino acid(in)</text>
        <dbReference type="Rhea" id="RHEA:79387"/>
        <dbReference type="ChEBI" id="CHEBI:229965"/>
    </reaction>
</comment>
<dbReference type="RefSeq" id="WP_046147014.1">
    <property type="nucleotide sequence ID" value="NZ_KQ033913.1"/>
</dbReference>
<feature type="transmembrane region" description="Helical" evidence="25">
    <location>
        <begin position="346"/>
        <end position="368"/>
    </location>
</feature>
<dbReference type="PANTHER" id="PTHR23512">
    <property type="entry name" value="MAJOR FACILITATOR SUPERFAMILY DOMAIN-CONTAINING PROTEIN 1"/>
    <property type="match status" value="1"/>
</dbReference>
<feature type="transmembrane region" description="Helical" evidence="25">
    <location>
        <begin position="255"/>
        <end position="274"/>
    </location>
</feature>
<comment type="subcellular location">
    <subcellularLocation>
        <location evidence="1">Lysosome membrane</location>
        <topology evidence="1">Multi-pass membrane protein</topology>
    </subcellularLocation>
</comment>
<evidence type="ECO:0000313" key="28">
    <source>
        <dbReference type="Proteomes" id="UP000033047"/>
    </source>
</evidence>
<feature type="transmembrane region" description="Helical" evidence="25">
    <location>
        <begin position="15"/>
        <end position="34"/>
    </location>
</feature>
<keyword evidence="3" id="KW-0813">Transport</keyword>
<comment type="subunit">
    <text evidence="24">Homodimer. Interacts with lysosomal protein GLMP (via lumenal domain); the interaction starts while both proteins are still in the endoplasmic reticulum and is required for stabilization of MFSD1 in lysosomes but has no direct effect on its targeting to lysosomes or transporter activity.</text>
</comment>
<name>A0A0F5IXR2_9BACT</name>
<comment type="catalytic activity">
    <reaction evidence="20">
        <text>L-lysyl-glycine(out) = L-lysyl-glycine(in)</text>
        <dbReference type="Rhea" id="RHEA:79407"/>
        <dbReference type="ChEBI" id="CHEBI:191202"/>
    </reaction>
</comment>
<feature type="transmembrane region" description="Helical" evidence="25">
    <location>
        <begin position="380"/>
        <end position="403"/>
    </location>
</feature>
<evidence type="ECO:0000256" key="1">
    <source>
        <dbReference type="ARBA" id="ARBA00004155"/>
    </source>
</evidence>
<dbReference type="InterPro" id="IPR020846">
    <property type="entry name" value="MFS_dom"/>
</dbReference>
<evidence type="ECO:0000259" key="26">
    <source>
        <dbReference type="PROSITE" id="PS50850"/>
    </source>
</evidence>
<evidence type="ECO:0000256" key="7">
    <source>
        <dbReference type="ARBA" id="ARBA00023228"/>
    </source>
</evidence>
<comment type="catalytic activity">
    <reaction evidence="14">
        <text>L-aspartyl-L-lysine(out) = L-aspartyl-L-lysine(in)</text>
        <dbReference type="Rhea" id="RHEA:79411"/>
        <dbReference type="ChEBI" id="CHEBI:229953"/>
    </reaction>
</comment>
<accession>A0A0F5IXR2</accession>
<feature type="transmembrane region" description="Helical" evidence="25">
    <location>
        <begin position="165"/>
        <end position="186"/>
    </location>
</feature>
<dbReference type="PANTHER" id="PTHR23512:SF3">
    <property type="entry name" value="MAJOR FACILITATOR SUPERFAMILY DOMAIN-CONTAINING PROTEIN 1"/>
    <property type="match status" value="1"/>
</dbReference>
<dbReference type="GO" id="GO:0005765">
    <property type="term" value="C:lysosomal membrane"/>
    <property type="evidence" value="ECO:0007669"/>
    <property type="project" value="UniProtKB-SubCell"/>
</dbReference>
<dbReference type="AlphaFoldDB" id="A0A0F5IXR2"/>
<evidence type="ECO:0000256" key="3">
    <source>
        <dbReference type="ARBA" id="ARBA00022448"/>
    </source>
</evidence>
<dbReference type="SUPFAM" id="SSF103473">
    <property type="entry name" value="MFS general substrate transporter"/>
    <property type="match status" value="1"/>
</dbReference>
<comment type="catalytic activity">
    <reaction evidence="10">
        <text>L-alpha-aminoacyl-L-arginine(out) = L-alpha-aminoacyl-L-arginine(in)</text>
        <dbReference type="Rhea" id="RHEA:79367"/>
        <dbReference type="ChEBI" id="CHEBI:229968"/>
    </reaction>
</comment>
<comment type="catalytic activity">
    <reaction evidence="13">
        <text>L-alpha-aminoacyl-L-lysine(out) = L-alpha-aminoacyl-L-lysine(in)</text>
        <dbReference type="Rhea" id="RHEA:79383"/>
        <dbReference type="ChEBI" id="CHEBI:229966"/>
    </reaction>
</comment>
<comment type="function">
    <text evidence="23">Lysosomal dipeptide uniporter that selectively exports lysine, arginine or histidine-containing dipeptides with a net positive charge from the lysosome lumen into the cytosol. Could play a role in a specific type of protein O-glycosylation indirectly regulating macrophages migration and tissue invasion. Also essential for liver homeostasis.</text>
</comment>
<keyword evidence="5 25" id="KW-1133">Transmembrane helix</keyword>